<organism evidence="4 5">
    <name type="scientific">Daejeonella rubra</name>
    <dbReference type="NCBI Taxonomy" id="990371"/>
    <lineage>
        <taxon>Bacteria</taxon>
        <taxon>Pseudomonadati</taxon>
        <taxon>Bacteroidota</taxon>
        <taxon>Sphingobacteriia</taxon>
        <taxon>Sphingobacteriales</taxon>
        <taxon>Sphingobacteriaceae</taxon>
        <taxon>Daejeonella</taxon>
    </lineage>
</organism>
<keyword evidence="1" id="KW-0862">Zinc</keyword>
<dbReference type="Gene3D" id="3.20.20.140">
    <property type="entry name" value="Metal-dependent hydrolases"/>
    <property type="match status" value="1"/>
</dbReference>
<feature type="binding site" evidence="1">
    <location>
        <position position="315"/>
    </location>
    <ligand>
        <name>Zn(2+)</name>
        <dbReference type="ChEBI" id="CHEBI:29105"/>
        <label>1</label>
    </ligand>
</feature>
<dbReference type="PANTHER" id="PTHR42717">
    <property type="entry name" value="DIHYDROOROTASE-RELATED"/>
    <property type="match status" value="1"/>
</dbReference>
<dbReference type="GO" id="GO:0046872">
    <property type="term" value="F:metal ion binding"/>
    <property type="evidence" value="ECO:0007669"/>
    <property type="project" value="UniProtKB-KW"/>
</dbReference>
<dbReference type="Pfam" id="PF01979">
    <property type="entry name" value="Amidohydro_1"/>
    <property type="match status" value="1"/>
</dbReference>
<protein>
    <submittedName>
        <fullName evidence="4">Dihydroorotase</fullName>
    </submittedName>
</protein>
<dbReference type="PANTHER" id="PTHR42717:SF1">
    <property type="entry name" value="IMIDAZOLONEPROPIONASE AND RELATED AMIDOHYDROLASES"/>
    <property type="match status" value="1"/>
</dbReference>
<evidence type="ECO:0000313" key="4">
    <source>
        <dbReference type="EMBL" id="SDM47559.1"/>
    </source>
</evidence>
<reference evidence="5" key="1">
    <citation type="submission" date="2016-10" db="EMBL/GenBank/DDBJ databases">
        <authorList>
            <person name="Varghese N."/>
            <person name="Submissions S."/>
        </authorList>
    </citation>
    <scope>NUCLEOTIDE SEQUENCE [LARGE SCALE GENOMIC DNA]</scope>
    <source>
        <strain evidence="5">DSM 24536</strain>
    </source>
</reference>
<evidence type="ECO:0000259" key="3">
    <source>
        <dbReference type="Pfam" id="PF01979"/>
    </source>
</evidence>
<dbReference type="GO" id="GO:0016810">
    <property type="term" value="F:hydrolase activity, acting on carbon-nitrogen (but not peptide) bonds"/>
    <property type="evidence" value="ECO:0007669"/>
    <property type="project" value="InterPro"/>
</dbReference>
<feature type="binding site" evidence="1">
    <location>
        <position position="245"/>
    </location>
    <ligand>
        <name>Zn(2+)</name>
        <dbReference type="ChEBI" id="CHEBI:29105"/>
        <label>2</label>
    </ligand>
</feature>
<dbReference type="GO" id="GO:0019213">
    <property type="term" value="F:deacetylase activity"/>
    <property type="evidence" value="ECO:0007669"/>
    <property type="project" value="InterPro"/>
</dbReference>
<dbReference type="SUPFAM" id="SSF51338">
    <property type="entry name" value="Composite domain of metallo-dependent hydrolases"/>
    <property type="match status" value="1"/>
</dbReference>
<dbReference type="InterPro" id="IPR032466">
    <property type="entry name" value="Metal_Hydrolase"/>
</dbReference>
<accession>A0A1G9TIE4</accession>
<dbReference type="AlphaFoldDB" id="A0A1G9TIE4"/>
<dbReference type="STRING" id="990371.SAMN05421813_11337"/>
<feature type="binding site" evidence="1">
    <location>
        <position position="89"/>
    </location>
    <ligand>
        <name>Zn(2+)</name>
        <dbReference type="ChEBI" id="CHEBI:29105"/>
        <label>1</label>
    </ligand>
</feature>
<dbReference type="InterPro" id="IPR006680">
    <property type="entry name" value="Amidohydro-rel"/>
</dbReference>
<evidence type="ECO:0000313" key="5">
    <source>
        <dbReference type="Proteomes" id="UP000199226"/>
    </source>
</evidence>
<gene>
    <name evidence="4" type="ORF">SAMN05421813_11337</name>
</gene>
<sequence length="429" mass="46539">MNLSRNFYRLVFSVLISLGVSDLVFAQKIDILLKGGHVIDPKNNIDAVMDVAISDGKILRLAPQIDAAGAIKVIDISGLYLSPGIIDIHVHVFAGTNKAQKYMDGPNSLPPDGFTLRSGVTTVVDAGSAGWKSFPLFKKNIIDNSKTRVLSFLNIVGDGMGEFEQDTMDMDPEMAASTAKFYDDHIVGFKVAHYNGVQWIPVDNAVAAGKLAQKPVMIDWRGLPPVNSFEELLLKHLRPGDILTHMYHAGKSVGAASPLYKESVLDENGKVKPYVFQAQNRGIIFDVGHGGNGFVFGQAIPSLKQGFRPNTISSDLHIGNMNAGMKDMANIMSKFLNMGMSVQDVIARSTWNPALSIQRKDLGHLSVGAEADIAVFNLKNGNFGFIDSHGGSFRGTKRLEAELTIRAGKVVWDLNGLATDAWDKAAKSK</sequence>
<evidence type="ECO:0000256" key="1">
    <source>
        <dbReference type="PIRSR" id="PIRSR039004-1"/>
    </source>
</evidence>
<dbReference type="InterPro" id="IPR020043">
    <property type="entry name" value="Deacetylase_Atu3266-like"/>
</dbReference>
<dbReference type="NCBIfam" id="NF006689">
    <property type="entry name" value="PRK09237.1"/>
    <property type="match status" value="1"/>
</dbReference>
<feature type="binding site" description="via carbamate group" evidence="1">
    <location>
        <position position="190"/>
    </location>
    <ligand>
        <name>Zn(2+)</name>
        <dbReference type="ChEBI" id="CHEBI:29105"/>
        <label>1</label>
    </ligand>
</feature>
<dbReference type="PIRSF" id="PIRSF039004">
    <property type="entry name" value="ADE_EF_0837"/>
    <property type="match status" value="1"/>
</dbReference>
<dbReference type="Proteomes" id="UP000199226">
    <property type="component" value="Unassembled WGS sequence"/>
</dbReference>
<feature type="modified residue" description="N6-carboxylysine" evidence="2">
    <location>
        <position position="190"/>
    </location>
</feature>
<dbReference type="InterPro" id="IPR011059">
    <property type="entry name" value="Metal-dep_hydrolase_composite"/>
</dbReference>
<feature type="domain" description="Amidohydrolase-related" evidence="3">
    <location>
        <begin position="303"/>
        <end position="390"/>
    </location>
</feature>
<dbReference type="EMBL" id="FNHH01000013">
    <property type="protein sequence ID" value="SDM47559.1"/>
    <property type="molecule type" value="Genomic_DNA"/>
</dbReference>
<dbReference type="OrthoDB" id="9775607at2"/>
<evidence type="ECO:0000256" key="2">
    <source>
        <dbReference type="PIRSR" id="PIRSR039004-2"/>
    </source>
</evidence>
<feature type="binding site" evidence="1">
    <location>
        <position position="91"/>
    </location>
    <ligand>
        <name>Zn(2+)</name>
        <dbReference type="ChEBI" id="CHEBI:29105"/>
        <label>1</label>
    </ligand>
</feature>
<dbReference type="Gene3D" id="2.30.40.10">
    <property type="entry name" value="Urease, subunit C, domain 1"/>
    <property type="match status" value="1"/>
</dbReference>
<dbReference type="RefSeq" id="WP_090704620.1">
    <property type="nucleotide sequence ID" value="NZ_FNHH01000013.1"/>
</dbReference>
<proteinExistence type="predicted"/>
<keyword evidence="1" id="KW-0479">Metal-binding</keyword>
<keyword evidence="5" id="KW-1185">Reference proteome</keyword>
<dbReference type="SUPFAM" id="SSF51556">
    <property type="entry name" value="Metallo-dependent hydrolases"/>
    <property type="match status" value="1"/>
</dbReference>
<name>A0A1G9TIE4_9SPHI</name>
<feature type="binding site" description="via carbamate group" evidence="1">
    <location>
        <position position="190"/>
    </location>
    <ligand>
        <name>Zn(2+)</name>
        <dbReference type="ChEBI" id="CHEBI:29105"/>
        <label>2</label>
    </ligand>
</feature>